<dbReference type="PANTHER" id="PTHR36437:SF2">
    <property type="entry name" value="GLYOXALASE_BLEOMYCIN RESISTANCE PROTEIN_DIOXYGENASE"/>
    <property type="match status" value="1"/>
</dbReference>
<name>A0A9D5KCC5_UNCW3</name>
<keyword evidence="1" id="KW-0479">Metal-binding</keyword>
<dbReference type="PANTHER" id="PTHR36437">
    <property type="entry name" value="GLYOXALASE/BLEOMYCIN RESISTANCE PROTEIN/DIOXYGENASE"/>
    <property type="match status" value="1"/>
</dbReference>
<dbReference type="InterPro" id="IPR029068">
    <property type="entry name" value="Glyas_Bleomycin-R_OHBP_Dase"/>
</dbReference>
<dbReference type="InterPro" id="IPR004360">
    <property type="entry name" value="Glyas_Fos-R_dOase_dom"/>
</dbReference>
<dbReference type="AlphaFoldDB" id="A0A9D5KCC5"/>
<dbReference type="Proteomes" id="UP000630660">
    <property type="component" value="Unassembled WGS sequence"/>
</dbReference>
<dbReference type="EMBL" id="WJKJ01000340">
    <property type="protein sequence ID" value="MBD3365584.1"/>
    <property type="molecule type" value="Genomic_DNA"/>
</dbReference>
<dbReference type="PROSITE" id="PS00934">
    <property type="entry name" value="GLYOXALASE_I_1"/>
    <property type="match status" value="1"/>
</dbReference>
<dbReference type="GO" id="GO:0046872">
    <property type="term" value="F:metal ion binding"/>
    <property type="evidence" value="ECO:0007669"/>
    <property type="project" value="UniProtKB-KW"/>
</dbReference>
<sequence length="117" mass="13182">MKIGHIELFVADPLKSKDFYVEVLGFEEVAVQGGKFVWVKSGEIEILLRPSASRPSPSPDYQHTAQGITLYCDDLAKTMRRLKDRGLEFKGTDGSEKCPTFTDPDGNWFQLVNPEDM</sequence>
<evidence type="ECO:0000313" key="3">
    <source>
        <dbReference type="EMBL" id="MBD3365584.1"/>
    </source>
</evidence>
<dbReference type="InterPro" id="IPR018146">
    <property type="entry name" value="Glyoxalase_1_CS"/>
</dbReference>
<evidence type="ECO:0000313" key="4">
    <source>
        <dbReference type="Proteomes" id="UP000630660"/>
    </source>
</evidence>
<dbReference type="PROSITE" id="PS51819">
    <property type="entry name" value="VOC"/>
    <property type="match status" value="1"/>
</dbReference>
<organism evidence="3 4">
    <name type="scientific">candidate division WOR-3 bacterium</name>
    <dbReference type="NCBI Taxonomy" id="2052148"/>
    <lineage>
        <taxon>Bacteria</taxon>
        <taxon>Bacteria division WOR-3</taxon>
    </lineage>
</organism>
<comment type="caution">
    <text evidence="3">The sequence shown here is derived from an EMBL/GenBank/DDBJ whole genome shotgun (WGS) entry which is preliminary data.</text>
</comment>
<feature type="domain" description="VOC" evidence="2">
    <location>
        <begin position="2"/>
        <end position="114"/>
    </location>
</feature>
<dbReference type="GO" id="GO:0004462">
    <property type="term" value="F:lactoylglutathione lyase activity"/>
    <property type="evidence" value="ECO:0007669"/>
    <property type="project" value="InterPro"/>
</dbReference>
<evidence type="ECO:0000256" key="1">
    <source>
        <dbReference type="ARBA" id="ARBA00022723"/>
    </source>
</evidence>
<gene>
    <name evidence="3" type="ORF">GF359_10265</name>
</gene>
<dbReference type="SUPFAM" id="SSF54593">
    <property type="entry name" value="Glyoxalase/Bleomycin resistance protein/Dihydroxybiphenyl dioxygenase"/>
    <property type="match status" value="1"/>
</dbReference>
<protein>
    <recommendedName>
        <fullName evidence="2">VOC domain-containing protein</fullName>
    </recommendedName>
</protein>
<dbReference type="Pfam" id="PF00903">
    <property type="entry name" value="Glyoxalase"/>
    <property type="match status" value="1"/>
</dbReference>
<accession>A0A9D5KCC5</accession>
<evidence type="ECO:0000259" key="2">
    <source>
        <dbReference type="PROSITE" id="PS51819"/>
    </source>
</evidence>
<dbReference type="InterPro" id="IPR037523">
    <property type="entry name" value="VOC_core"/>
</dbReference>
<dbReference type="Gene3D" id="3.10.180.10">
    <property type="entry name" value="2,3-Dihydroxybiphenyl 1,2-Dioxygenase, domain 1"/>
    <property type="match status" value="1"/>
</dbReference>
<proteinExistence type="predicted"/>
<reference evidence="3" key="1">
    <citation type="submission" date="2019-11" db="EMBL/GenBank/DDBJ databases">
        <title>Microbial mats filling the niche in hypersaline microbial mats.</title>
        <authorList>
            <person name="Wong H.L."/>
            <person name="Macleod F.I."/>
            <person name="White R.A. III"/>
            <person name="Burns B.P."/>
        </authorList>
    </citation>
    <scope>NUCLEOTIDE SEQUENCE</scope>
    <source>
        <strain evidence="3">Bin_327</strain>
    </source>
</reference>